<name>A0A9E7N9V8_9EURY</name>
<evidence type="ECO:0000313" key="3">
    <source>
        <dbReference type="Proteomes" id="UP001056855"/>
    </source>
</evidence>
<gene>
    <name evidence="2" type="ORF">NGM29_03690</name>
</gene>
<feature type="compositionally biased region" description="Acidic residues" evidence="1">
    <location>
        <begin position="47"/>
        <end position="58"/>
    </location>
</feature>
<evidence type="ECO:0000313" key="2">
    <source>
        <dbReference type="EMBL" id="UTF54392.1"/>
    </source>
</evidence>
<proteinExistence type="predicted"/>
<accession>A0A9E7N9V8</accession>
<feature type="region of interest" description="Disordered" evidence="1">
    <location>
        <begin position="28"/>
        <end position="76"/>
    </location>
</feature>
<dbReference type="Proteomes" id="UP001056855">
    <property type="component" value="Chromosome"/>
</dbReference>
<organism evidence="2 3">
    <name type="scientific">Natronosalvus rutilus</name>
    <dbReference type="NCBI Taxonomy" id="2953753"/>
    <lineage>
        <taxon>Archaea</taxon>
        <taxon>Methanobacteriati</taxon>
        <taxon>Methanobacteriota</taxon>
        <taxon>Stenosarchaea group</taxon>
        <taxon>Halobacteria</taxon>
        <taxon>Halobacteriales</taxon>
        <taxon>Natrialbaceae</taxon>
        <taxon>Natronosalvus</taxon>
    </lineage>
</organism>
<keyword evidence="3" id="KW-1185">Reference proteome</keyword>
<dbReference type="AlphaFoldDB" id="A0A9E7N9V8"/>
<sequence>MSYSRRWLLRGVGASACGAVVAGCLSGDPSTGNGNGTGNTNNTDGTNDTDENGDDPGDTDDHSIDGRLHNESDSERTFEVTILEGEEVVADDEATVEAGETKTLPAFGRPGQPRTFDVTVEETTATETLAFDVEATPEKKDGHVDITYTAEGALEIAFTPRKDESESGVVVDEPPYEVSEPACSDGERDPLWLCANMDGEPSLTFSQVETPSSILLEEGLAYESRNAEMEFYGTVLTSEDDLERVDRDPNDDVADLIEETDLENEAILVVQTGWGSGTVTPHLKRIEERDNGTDIHAFGCYRRPCEGTDDITFRTVLARFERPSALKSATVSLTVDADTRATFDASGEVVGAAQNR</sequence>
<dbReference type="EMBL" id="CP100355">
    <property type="protein sequence ID" value="UTF54392.1"/>
    <property type="molecule type" value="Genomic_DNA"/>
</dbReference>
<reference evidence="2" key="1">
    <citation type="submission" date="2022-06" db="EMBL/GenBank/DDBJ databases">
        <title>Diverse halophilic archaea isolated from saline environments.</title>
        <authorList>
            <person name="Cui H.-L."/>
        </authorList>
    </citation>
    <scope>NUCLEOTIDE SEQUENCE</scope>
    <source>
        <strain evidence="2">WLHS1</strain>
    </source>
</reference>
<feature type="compositionally biased region" description="Basic and acidic residues" evidence="1">
    <location>
        <begin position="59"/>
        <end position="76"/>
    </location>
</feature>
<dbReference type="GeneID" id="73289118"/>
<evidence type="ECO:0000256" key="1">
    <source>
        <dbReference type="SAM" id="MobiDB-lite"/>
    </source>
</evidence>
<dbReference type="PROSITE" id="PS51257">
    <property type="entry name" value="PROKAR_LIPOPROTEIN"/>
    <property type="match status" value="1"/>
</dbReference>
<dbReference type="KEGG" id="sawl:NGM29_03690"/>
<dbReference type="RefSeq" id="WP_254159046.1">
    <property type="nucleotide sequence ID" value="NZ_CP100355.1"/>
</dbReference>
<protein>
    <submittedName>
        <fullName evidence="2">Uncharacterized protein</fullName>
    </submittedName>
</protein>